<accession>A0A6I2F584</accession>
<dbReference type="Gene3D" id="1.10.10.10">
    <property type="entry name" value="Winged helix-like DNA-binding domain superfamily/Winged helix DNA-binding domain"/>
    <property type="match status" value="1"/>
</dbReference>
<keyword evidence="1" id="KW-0805">Transcription regulation</keyword>
<protein>
    <submittedName>
        <fullName evidence="5">GntR family transcriptional regulator</fullName>
    </submittedName>
</protein>
<evidence type="ECO:0000313" key="5">
    <source>
        <dbReference type="EMBL" id="MRG59759.1"/>
    </source>
</evidence>
<evidence type="ECO:0000256" key="3">
    <source>
        <dbReference type="ARBA" id="ARBA00023163"/>
    </source>
</evidence>
<evidence type="ECO:0000256" key="1">
    <source>
        <dbReference type="ARBA" id="ARBA00023015"/>
    </source>
</evidence>
<dbReference type="AlphaFoldDB" id="A0A6I2F584"/>
<dbReference type="RefSeq" id="WP_153684191.1">
    <property type="nucleotide sequence ID" value="NZ_WJIF01000003.1"/>
</dbReference>
<dbReference type="SUPFAM" id="SSF46785">
    <property type="entry name" value="Winged helix' DNA-binding domain"/>
    <property type="match status" value="1"/>
</dbReference>
<feature type="domain" description="HTH gntR-type" evidence="4">
    <location>
        <begin position="14"/>
        <end position="82"/>
    </location>
</feature>
<organism evidence="5 6">
    <name type="scientific">Agromyces agglutinans</name>
    <dbReference type="NCBI Taxonomy" id="2662258"/>
    <lineage>
        <taxon>Bacteria</taxon>
        <taxon>Bacillati</taxon>
        <taxon>Actinomycetota</taxon>
        <taxon>Actinomycetes</taxon>
        <taxon>Micrococcales</taxon>
        <taxon>Microbacteriaceae</taxon>
        <taxon>Agromyces</taxon>
    </lineage>
</organism>
<dbReference type="GO" id="GO:0003700">
    <property type="term" value="F:DNA-binding transcription factor activity"/>
    <property type="evidence" value="ECO:0007669"/>
    <property type="project" value="InterPro"/>
</dbReference>
<evidence type="ECO:0000256" key="2">
    <source>
        <dbReference type="ARBA" id="ARBA00023125"/>
    </source>
</evidence>
<dbReference type="Pfam" id="PF00392">
    <property type="entry name" value="GntR"/>
    <property type="match status" value="1"/>
</dbReference>
<evidence type="ECO:0000313" key="6">
    <source>
        <dbReference type="Proteomes" id="UP000431080"/>
    </source>
</evidence>
<dbReference type="SMART" id="SM00345">
    <property type="entry name" value="HTH_GNTR"/>
    <property type="match status" value="1"/>
</dbReference>
<proteinExistence type="predicted"/>
<dbReference type="GO" id="GO:0003677">
    <property type="term" value="F:DNA binding"/>
    <property type="evidence" value="ECO:0007669"/>
    <property type="project" value="UniProtKB-KW"/>
</dbReference>
<dbReference type="CDD" id="cd07377">
    <property type="entry name" value="WHTH_GntR"/>
    <property type="match status" value="1"/>
</dbReference>
<dbReference type="EMBL" id="WJIF01000003">
    <property type="protein sequence ID" value="MRG59759.1"/>
    <property type="molecule type" value="Genomic_DNA"/>
</dbReference>
<reference evidence="5 6" key="1">
    <citation type="submission" date="2019-10" db="EMBL/GenBank/DDBJ databases">
        <authorList>
            <person name="Nie G."/>
            <person name="Ming H."/>
            <person name="Yi B."/>
        </authorList>
    </citation>
    <scope>NUCLEOTIDE SEQUENCE [LARGE SCALE GENOMIC DNA]</scope>
    <source>
        <strain evidence="5 6">CFH 90414</strain>
    </source>
</reference>
<dbReference type="InterPro" id="IPR000524">
    <property type="entry name" value="Tscrpt_reg_HTH_GntR"/>
</dbReference>
<gene>
    <name evidence="5" type="ORF">GE115_07745</name>
</gene>
<keyword evidence="2" id="KW-0238">DNA-binding</keyword>
<dbReference type="PROSITE" id="PS50949">
    <property type="entry name" value="HTH_GNTR"/>
    <property type="match status" value="1"/>
</dbReference>
<dbReference type="InterPro" id="IPR036388">
    <property type="entry name" value="WH-like_DNA-bd_sf"/>
</dbReference>
<dbReference type="PANTHER" id="PTHR38445:SF9">
    <property type="entry name" value="HTH-TYPE TRANSCRIPTIONAL REPRESSOR YTRA"/>
    <property type="match status" value="1"/>
</dbReference>
<keyword evidence="6" id="KW-1185">Reference proteome</keyword>
<comment type="caution">
    <text evidence="5">The sequence shown here is derived from an EMBL/GenBank/DDBJ whole genome shotgun (WGS) entry which is preliminary data.</text>
</comment>
<sequence>MTGFAFRISGEASVPPFEQLRAQVVEGVREGRLTAGERLPTVRALADELGLAANTVAKAYRELEQDGVIETRGRSGTFIAAHGDAAHRSVQEAAAEYAALARRLRVPADDALAIVDAALRIGT</sequence>
<dbReference type="Proteomes" id="UP000431080">
    <property type="component" value="Unassembled WGS sequence"/>
</dbReference>
<dbReference type="InterPro" id="IPR036390">
    <property type="entry name" value="WH_DNA-bd_sf"/>
</dbReference>
<name>A0A6I2F584_9MICO</name>
<evidence type="ECO:0000259" key="4">
    <source>
        <dbReference type="PROSITE" id="PS50949"/>
    </source>
</evidence>
<keyword evidence="3" id="KW-0804">Transcription</keyword>
<dbReference type="PANTHER" id="PTHR38445">
    <property type="entry name" value="HTH-TYPE TRANSCRIPTIONAL REPRESSOR YTRA"/>
    <property type="match status" value="1"/>
</dbReference>